<dbReference type="Proteomes" id="UP000092993">
    <property type="component" value="Unassembled WGS sequence"/>
</dbReference>
<keyword evidence="2" id="KW-0732">Signal</keyword>
<sequence>MRLIWLLLIVLAVVACLMDLKCEFCRQSCKTEAALKLHRRKYCSGRQQIVGGGIQKARDDAVRAIAVQRQHDKAARLHRFEQVRAAAAEREREERERREQEEREREEADERMNAEYSFIPEDTPLSFSRSGRARWAPAVLKDYLPTSLRGLASHVGQPKPKPPVPPATATTSFSISPPKIPILSQKPQCPLTKNAMHSACSANTWCAHSQIRKTPSRWTHSRTLPLLRRLPTMPGILSLVSALLWTNPARTSSRHS</sequence>
<feature type="chain" id="PRO_5012317193" description="C2H2-type domain-containing protein" evidence="2">
    <location>
        <begin position="16"/>
        <end position="256"/>
    </location>
</feature>
<evidence type="ECO:0000256" key="2">
    <source>
        <dbReference type="SAM" id="SignalP"/>
    </source>
</evidence>
<evidence type="ECO:0000256" key="1">
    <source>
        <dbReference type="SAM" id="MobiDB-lite"/>
    </source>
</evidence>
<comment type="caution">
    <text evidence="3">The sequence shown here is derived from an EMBL/GenBank/DDBJ whole genome shotgun (WGS) entry which is preliminary data.</text>
</comment>
<proteinExistence type="predicted"/>
<name>A0A1C7MSZ9_GRIFR</name>
<feature type="region of interest" description="Disordered" evidence="1">
    <location>
        <begin position="88"/>
        <end position="110"/>
    </location>
</feature>
<evidence type="ECO:0008006" key="5">
    <source>
        <dbReference type="Google" id="ProtNLM"/>
    </source>
</evidence>
<keyword evidence="4" id="KW-1185">Reference proteome</keyword>
<feature type="region of interest" description="Disordered" evidence="1">
    <location>
        <begin position="153"/>
        <end position="179"/>
    </location>
</feature>
<reference evidence="3 4" key="1">
    <citation type="submission" date="2016-03" db="EMBL/GenBank/DDBJ databases">
        <title>Whole genome sequencing of Grifola frondosa 9006-11.</title>
        <authorList>
            <person name="Min B."/>
            <person name="Park H."/>
            <person name="Kim J.-G."/>
            <person name="Cho H."/>
            <person name="Oh Y.-L."/>
            <person name="Kong W.-S."/>
            <person name="Choi I.-G."/>
        </authorList>
    </citation>
    <scope>NUCLEOTIDE SEQUENCE [LARGE SCALE GENOMIC DNA]</scope>
    <source>
        <strain evidence="3 4">9006-11</strain>
    </source>
</reference>
<evidence type="ECO:0000313" key="3">
    <source>
        <dbReference type="EMBL" id="OBZ80010.1"/>
    </source>
</evidence>
<dbReference type="PROSITE" id="PS51257">
    <property type="entry name" value="PROKAR_LIPOPROTEIN"/>
    <property type="match status" value="1"/>
</dbReference>
<dbReference type="AlphaFoldDB" id="A0A1C7MSZ9"/>
<organism evidence="3 4">
    <name type="scientific">Grifola frondosa</name>
    <name type="common">Maitake</name>
    <name type="synonym">Polyporus frondosus</name>
    <dbReference type="NCBI Taxonomy" id="5627"/>
    <lineage>
        <taxon>Eukaryota</taxon>
        <taxon>Fungi</taxon>
        <taxon>Dikarya</taxon>
        <taxon>Basidiomycota</taxon>
        <taxon>Agaricomycotina</taxon>
        <taxon>Agaricomycetes</taxon>
        <taxon>Polyporales</taxon>
        <taxon>Grifolaceae</taxon>
        <taxon>Grifola</taxon>
    </lineage>
</organism>
<dbReference type="EMBL" id="LUGG01000001">
    <property type="protein sequence ID" value="OBZ80010.1"/>
    <property type="molecule type" value="Genomic_DNA"/>
</dbReference>
<feature type="signal peptide" evidence="2">
    <location>
        <begin position="1"/>
        <end position="15"/>
    </location>
</feature>
<evidence type="ECO:0000313" key="4">
    <source>
        <dbReference type="Proteomes" id="UP000092993"/>
    </source>
</evidence>
<gene>
    <name evidence="3" type="ORF">A0H81_01578</name>
</gene>
<accession>A0A1C7MSZ9</accession>
<protein>
    <recommendedName>
        <fullName evidence="5">C2H2-type domain-containing protein</fullName>
    </recommendedName>
</protein>